<evidence type="ECO:0000256" key="3">
    <source>
        <dbReference type="ARBA" id="ARBA00025466"/>
    </source>
</evidence>
<feature type="compositionally biased region" description="Basic and acidic residues" evidence="4">
    <location>
        <begin position="21"/>
        <end position="31"/>
    </location>
</feature>
<accession>A0AAE1U6U6</accession>
<keyword evidence="7" id="KW-1185">Reference proteome</keyword>
<reference evidence="6" key="1">
    <citation type="submission" date="2023-11" db="EMBL/GenBank/DDBJ databases">
        <title>Genome assemblies of two species of porcelain crab, Petrolisthes cinctipes and Petrolisthes manimaculis (Anomura: Porcellanidae).</title>
        <authorList>
            <person name="Angst P."/>
        </authorList>
    </citation>
    <scope>NUCLEOTIDE SEQUENCE</scope>
    <source>
        <strain evidence="6">PB745_02</strain>
        <tissue evidence="6">Gill</tissue>
    </source>
</reference>
<feature type="region of interest" description="Disordered" evidence="4">
    <location>
        <begin position="465"/>
        <end position="491"/>
    </location>
</feature>
<feature type="compositionally biased region" description="Basic and acidic residues" evidence="4">
    <location>
        <begin position="527"/>
        <end position="537"/>
    </location>
</feature>
<evidence type="ECO:0000256" key="4">
    <source>
        <dbReference type="SAM" id="MobiDB-lite"/>
    </source>
</evidence>
<dbReference type="Pfam" id="PF13873">
    <property type="entry name" value="Myb_DNA-bind_5"/>
    <property type="match status" value="1"/>
</dbReference>
<feature type="compositionally biased region" description="Pro residues" evidence="4">
    <location>
        <begin position="540"/>
        <end position="549"/>
    </location>
</feature>
<comment type="subunit">
    <text evidence="1">Self-associates forming complexes of several hundred monomers.</text>
</comment>
<feature type="region of interest" description="Disordered" evidence="4">
    <location>
        <begin position="1"/>
        <end position="31"/>
    </location>
</feature>
<feature type="compositionally biased region" description="Basic residues" evidence="4">
    <location>
        <begin position="476"/>
        <end position="485"/>
    </location>
</feature>
<gene>
    <name evidence="6" type="ORF">Pmani_016024</name>
</gene>
<comment type="function">
    <text evidence="3">Involved in transvection phenomena (= synapsis-dependent gene expression), where the synaptic pairing of chromosomes carrying genes with which zeste interacts influences the expression of these genes. Zeste binds to DNA and stimulates transcription from a nearby promoter.</text>
</comment>
<evidence type="ECO:0000256" key="2">
    <source>
        <dbReference type="ARBA" id="ARBA00016807"/>
    </source>
</evidence>
<name>A0AAE1U6U6_9EUCA</name>
<feature type="region of interest" description="Disordered" evidence="4">
    <location>
        <begin position="518"/>
        <end position="569"/>
    </location>
</feature>
<evidence type="ECO:0000256" key="1">
    <source>
        <dbReference type="ARBA" id="ARBA00011764"/>
    </source>
</evidence>
<feature type="compositionally biased region" description="Basic and acidic residues" evidence="4">
    <location>
        <begin position="177"/>
        <end position="195"/>
    </location>
</feature>
<dbReference type="AlphaFoldDB" id="A0AAE1U6U6"/>
<dbReference type="InterPro" id="IPR028002">
    <property type="entry name" value="Myb_DNA-bind_5"/>
</dbReference>
<dbReference type="EMBL" id="JAWZYT010001400">
    <property type="protein sequence ID" value="KAK4312558.1"/>
    <property type="molecule type" value="Genomic_DNA"/>
</dbReference>
<evidence type="ECO:0000313" key="6">
    <source>
        <dbReference type="EMBL" id="KAK4312558.1"/>
    </source>
</evidence>
<protein>
    <recommendedName>
        <fullName evidence="2">Regulatory protein zeste</fullName>
    </recommendedName>
</protein>
<sequence>MIRQSRRRDIKSSKRYLTVNVEDKEHQSESKRHLVNNHNVHINTVNKVHQPQREQHQLKNEKVPLTVDEDRAGTHISNDHVLVELEEKKQRWPKRIGRQTKKEEVDLFDKGDDINKIDNNVSDKYIVEEKKRKGRQTFKRKVNLLDEEFVVEKDSVYEKSEKEEREHCQLMKKRKVDTKVNNKNEEEDKNEELLPKRKRSQTKKKEVDLLDDEKETAELDNGVSDQNEEKPHVGEQYLPTRKGRHTIKGKMNPLNKKSVVEENVVCDKSEERQYCRPKRNRRQPGWRKVFQLIEGDEIEELDGISGQSSQSRSVGKKKKDYLPLHQEEDEDFQFQEEKELQPQKKKRGHLSKHCSSSNPGSIFTIQQVADKHSRDRHTHIGHTLPSEVASSSQKAPPLTQQQQEKLVSLVEDRGEMLTSQVMNPKLLVPKALCWENIAQLFNASNPEQDPRSAKQLKRCWEHMKRKMKADNATSTKGKKNPKLPSRHPVYSQDLDMAKSIMGNKAREFGVVLKSPHTLSQGAATARSHGDMSTRESDPAGLPPPSPATPGSPASCPLDHPPPSVSPTLNTLTHPSLLNCLQLSSSSNSLPHQLSFVSPTSHPLLTPTSISTTIPYLRKMKVVEEEENLKNLKKNQKEIHQQKIQLALTEHAARMKLEEARLEAYHSMGVCYQTIQADLQELFTEGIAPSKVLMKP</sequence>
<dbReference type="Proteomes" id="UP001292094">
    <property type="component" value="Unassembled WGS sequence"/>
</dbReference>
<feature type="domain" description="Myb/SANT-like DNA-binding" evidence="5">
    <location>
        <begin position="398"/>
        <end position="469"/>
    </location>
</feature>
<evidence type="ECO:0000259" key="5">
    <source>
        <dbReference type="Pfam" id="PF13873"/>
    </source>
</evidence>
<evidence type="ECO:0000313" key="7">
    <source>
        <dbReference type="Proteomes" id="UP001292094"/>
    </source>
</evidence>
<feature type="compositionally biased region" description="Basic residues" evidence="4">
    <location>
        <begin position="343"/>
        <end position="352"/>
    </location>
</feature>
<organism evidence="6 7">
    <name type="scientific">Petrolisthes manimaculis</name>
    <dbReference type="NCBI Taxonomy" id="1843537"/>
    <lineage>
        <taxon>Eukaryota</taxon>
        <taxon>Metazoa</taxon>
        <taxon>Ecdysozoa</taxon>
        <taxon>Arthropoda</taxon>
        <taxon>Crustacea</taxon>
        <taxon>Multicrustacea</taxon>
        <taxon>Malacostraca</taxon>
        <taxon>Eumalacostraca</taxon>
        <taxon>Eucarida</taxon>
        <taxon>Decapoda</taxon>
        <taxon>Pleocyemata</taxon>
        <taxon>Anomura</taxon>
        <taxon>Galatheoidea</taxon>
        <taxon>Porcellanidae</taxon>
        <taxon>Petrolisthes</taxon>
    </lineage>
</organism>
<proteinExistence type="predicted"/>
<feature type="region of interest" description="Disordered" evidence="4">
    <location>
        <begin position="328"/>
        <end position="361"/>
    </location>
</feature>
<comment type="caution">
    <text evidence="6">The sequence shown here is derived from an EMBL/GenBank/DDBJ whole genome shotgun (WGS) entry which is preliminary data.</text>
</comment>
<feature type="compositionally biased region" description="Basic and acidic residues" evidence="4">
    <location>
        <begin position="158"/>
        <end position="169"/>
    </location>
</feature>
<feature type="region of interest" description="Disordered" evidence="4">
    <location>
        <begin position="158"/>
        <end position="255"/>
    </location>
</feature>